<dbReference type="Proteomes" id="UP001331761">
    <property type="component" value="Unassembled WGS sequence"/>
</dbReference>
<comment type="caution">
    <text evidence="1">The sequence shown here is derived from an EMBL/GenBank/DDBJ whole genome shotgun (WGS) entry which is preliminary data.</text>
</comment>
<keyword evidence="2" id="KW-1185">Reference proteome</keyword>
<gene>
    <name evidence="1" type="ORF">GCK32_020897</name>
</gene>
<dbReference type="AlphaFoldDB" id="A0AAN8FC80"/>
<reference evidence="1 2" key="1">
    <citation type="submission" date="2019-10" db="EMBL/GenBank/DDBJ databases">
        <title>Assembly and Annotation for the nematode Trichostrongylus colubriformis.</title>
        <authorList>
            <person name="Martin J."/>
        </authorList>
    </citation>
    <scope>NUCLEOTIDE SEQUENCE [LARGE SCALE GENOMIC DNA]</scope>
    <source>
        <strain evidence="1">G859</strain>
        <tissue evidence="1">Whole worm</tissue>
    </source>
</reference>
<dbReference type="EMBL" id="WIXE01017908">
    <property type="protein sequence ID" value="KAK5971352.1"/>
    <property type="molecule type" value="Genomic_DNA"/>
</dbReference>
<name>A0AAN8FC80_TRICO</name>
<evidence type="ECO:0000313" key="2">
    <source>
        <dbReference type="Proteomes" id="UP001331761"/>
    </source>
</evidence>
<protein>
    <submittedName>
        <fullName evidence="1">Uncharacterized protein</fullName>
    </submittedName>
</protein>
<organism evidence="1 2">
    <name type="scientific">Trichostrongylus colubriformis</name>
    <name type="common">Black scour worm</name>
    <dbReference type="NCBI Taxonomy" id="6319"/>
    <lineage>
        <taxon>Eukaryota</taxon>
        <taxon>Metazoa</taxon>
        <taxon>Ecdysozoa</taxon>
        <taxon>Nematoda</taxon>
        <taxon>Chromadorea</taxon>
        <taxon>Rhabditida</taxon>
        <taxon>Rhabditina</taxon>
        <taxon>Rhabditomorpha</taxon>
        <taxon>Strongyloidea</taxon>
        <taxon>Trichostrongylidae</taxon>
        <taxon>Trichostrongylus</taxon>
    </lineage>
</organism>
<sequence length="104" mass="11609">MRINTEIGTMDTVCKSPVVIVWMGVQPPLNVVILATVEGVFEELLGNGEVRPQIRVPPSDVYDVNFSRLLTAATCGSWSDRNGWSKWKPLSYTKYSQSSACRFI</sequence>
<evidence type="ECO:0000313" key="1">
    <source>
        <dbReference type="EMBL" id="KAK5971352.1"/>
    </source>
</evidence>
<accession>A0AAN8FC80</accession>
<proteinExistence type="predicted"/>